<organism evidence="2 3">
    <name type="scientific">Lasius niger</name>
    <name type="common">Black garden ant</name>
    <dbReference type="NCBI Taxonomy" id="67767"/>
    <lineage>
        <taxon>Eukaryota</taxon>
        <taxon>Metazoa</taxon>
        <taxon>Ecdysozoa</taxon>
        <taxon>Arthropoda</taxon>
        <taxon>Hexapoda</taxon>
        <taxon>Insecta</taxon>
        <taxon>Pterygota</taxon>
        <taxon>Neoptera</taxon>
        <taxon>Endopterygota</taxon>
        <taxon>Hymenoptera</taxon>
        <taxon>Apocrita</taxon>
        <taxon>Aculeata</taxon>
        <taxon>Formicoidea</taxon>
        <taxon>Formicidae</taxon>
        <taxon>Formicinae</taxon>
        <taxon>Lasius</taxon>
        <taxon>Lasius</taxon>
    </lineage>
</organism>
<sequence>VVGRNILMIRMNKVGALCWVGPPRMMLGVDNQVVTEEPRQQMSKGAGVQGLEDTNGNRGGLEQNIEGRWGARGRRPQRAKQELGVGG</sequence>
<evidence type="ECO:0000313" key="2">
    <source>
        <dbReference type="EMBL" id="KMQ81492.1"/>
    </source>
</evidence>
<keyword evidence="3" id="KW-1185">Reference proteome</keyword>
<dbReference type="PaxDb" id="67767-A0A0J7JTF4"/>
<evidence type="ECO:0000313" key="3">
    <source>
        <dbReference type="Proteomes" id="UP000036403"/>
    </source>
</evidence>
<evidence type="ECO:0000256" key="1">
    <source>
        <dbReference type="SAM" id="MobiDB-lite"/>
    </source>
</evidence>
<dbReference type="EMBL" id="LBMM01035004">
    <property type="protein sequence ID" value="KMQ81492.1"/>
    <property type="molecule type" value="Genomic_DNA"/>
</dbReference>
<reference evidence="2 3" key="1">
    <citation type="submission" date="2015-04" db="EMBL/GenBank/DDBJ databases">
        <title>Lasius niger genome sequencing.</title>
        <authorList>
            <person name="Konorov E.A."/>
            <person name="Nikitin M.A."/>
            <person name="Kirill M.V."/>
            <person name="Chang P."/>
        </authorList>
    </citation>
    <scope>NUCLEOTIDE SEQUENCE [LARGE SCALE GENOMIC DNA]</scope>
    <source>
        <tissue evidence="2">Whole</tissue>
    </source>
</reference>
<gene>
    <name evidence="2" type="ORF">RF55_26165</name>
</gene>
<dbReference type="AlphaFoldDB" id="A0A0J7JTF4"/>
<protein>
    <submittedName>
        <fullName evidence="2">Uncharacterized protein</fullName>
    </submittedName>
</protein>
<accession>A0A0J7JTF4</accession>
<feature type="region of interest" description="Disordered" evidence="1">
    <location>
        <begin position="37"/>
        <end position="87"/>
    </location>
</feature>
<proteinExistence type="predicted"/>
<comment type="caution">
    <text evidence="2">The sequence shown here is derived from an EMBL/GenBank/DDBJ whole genome shotgun (WGS) entry which is preliminary data.</text>
</comment>
<name>A0A0J7JTF4_LASNI</name>
<feature type="non-terminal residue" evidence="2">
    <location>
        <position position="1"/>
    </location>
</feature>
<dbReference type="Proteomes" id="UP000036403">
    <property type="component" value="Unassembled WGS sequence"/>
</dbReference>